<dbReference type="AlphaFoldDB" id="A0AAD4L6H5"/>
<protein>
    <submittedName>
        <fullName evidence="2">Uncharacterized protein</fullName>
    </submittedName>
</protein>
<reference evidence="2" key="1">
    <citation type="submission" date="2021-12" db="EMBL/GenBank/DDBJ databases">
        <title>Convergent genome expansion in fungi linked to evolution of root-endophyte symbiosis.</title>
        <authorList>
            <consortium name="DOE Joint Genome Institute"/>
            <person name="Ke Y.-H."/>
            <person name="Bonito G."/>
            <person name="Liao H.-L."/>
            <person name="Looney B."/>
            <person name="Rojas-Flechas A."/>
            <person name="Nash J."/>
            <person name="Hameed K."/>
            <person name="Schadt C."/>
            <person name="Martin F."/>
            <person name="Crous P.W."/>
            <person name="Miettinen O."/>
            <person name="Magnuson J.K."/>
            <person name="Labbe J."/>
            <person name="Jacobson D."/>
            <person name="Doktycz M.J."/>
            <person name="Veneault-Fourrey C."/>
            <person name="Kuo A."/>
            <person name="Mondo S."/>
            <person name="Calhoun S."/>
            <person name="Riley R."/>
            <person name="Ohm R."/>
            <person name="LaButti K."/>
            <person name="Andreopoulos B."/>
            <person name="Pangilinan J."/>
            <person name="Nolan M."/>
            <person name="Tritt A."/>
            <person name="Clum A."/>
            <person name="Lipzen A."/>
            <person name="Daum C."/>
            <person name="Barry K."/>
            <person name="Grigoriev I.V."/>
            <person name="Vilgalys R."/>
        </authorList>
    </citation>
    <scope>NUCLEOTIDE SEQUENCE</scope>
    <source>
        <strain evidence="2">PMI_201</strain>
    </source>
</reference>
<dbReference type="RefSeq" id="XP_046077445.1">
    <property type="nucleotide sequence ID" value="XM_046214726.1"/>
</dbReference>
<dbReference type="EMBL" id="JAJTJA010000001">
    <property type="protein sequence ID" value="KAH8704824.1"/>
    <property type="molecule type" value="Genomic_DNA"/>
</dbReference>
<dbReference type="Proteomes" id="UP001201262">
    <property type="component" value="Unassembled WGS sequence"/>
</dbReference>
<dbReference type="GeneID" id="70245013"/>
<evidence type="ECO:0000313" key="2">
    <source>
        <dbReference type="EMBL" id="KAH8704824.1"/>
    </source>
</evidence>
<accession>A0AAD4L6H5</accession>
<sequence>MCFLVGLVSLYAILHLLSQFSISFIIPSYVSIPEYLMRFFALIQSPQICTETNHTRPPKVHKNGKSLERNKK</sequence>
<evidence type="ECO:0000313" key="3">
    <source>
        <dbReference type="Proteomes" id="UP001201262"/>
    </source>
</evidence>
<proteinExistence type="predicted"/>
<organism evidence="2 3">
    <name type="scientific">Talaromyces proteolyticus</name>
    <dbReference type="NCBI Taxonomy" id="1131652"/>
    <lineage>
        <taxon>Eukaryota</taxon>
        <taxon>Fungi</taxon>
        <taxon>Dikarya</taxon>
        <taxon>Ascomycota</taxon>
        <taxon>Pezizomycotina</taxon>
        <taxon>Eurotiomycetes</taxon>
        <taxon>Eurotiomycetidae</taxon>
        <taxon>Eurotiales</taxon>
        <taxon>Trichocomaceae</taxon>
        <taxon>Talaromyces</taxon>
        <taxon>Talaromyces sect. Bacilispori</taxon>
    </lineage>
</organism>
<keyword evidence="3" id="KW-1185">Reference proteome</keyword>
<comment type="caution">
    <text evidence="2">The sequence shown here is derived from an EMBL/GenBank/DDBJ whole genome shotgun (WGS) entry which is preliminary data.</text>
</comment>
<feature type="region of interest" description="Disordered" evidence="1">
    <location>
        <begin position="53"/>
        <end position="72"/>
    </location>
</feature>
<evidence type="ECO:0000256" key="1">
    <source>
        <dbReference type="SAM" id="MobiDB-lite"/>
    </source>
</evidence>
<gene>
    <name evidence="2" type="ORF">BGW36DRAFT_366223</name>
</gene>
<name>A0AAD4L6H5_9EURO</name>